<evidence type="ECO:0008006" key="4">
    <source>
        <dbReference type="Google" id="ProtNLM"/>
    </source>
</evidence>
<evidence type="ECO:0000256" key="1">
    <source>
        <dbReference type="SAM" id="MobiDB-lite"/>
    </source>
</evidence>
<dbReference type="RefSeq" id="WP_115121914.1">
    <property type="nucleotide sequence ID" value="NZ_QRAO01000001.1"/>
</dbReference>
<name>A0A370QIL8_9FLAO</name>
<proteinExistence type="predicted"/>
<dbReference type="AlphaFoldDB" id="A0A370QIL8"/>
<feature type="compositionally biased region" description="Basic and acidic residues" evidence="1">
    <location>
        <begin position="50"/>
        <end position="63"/>
    </location>
</feature>
<evidence type="ECO:0000313" key="3">
    <source>
        <dbReference type="Proteomes" id="UP000255317"/>
    </source>
</evidence>
<dbReference type="Proteomes" id="UP000255317">
    <property type="component" value="Unassembled WGS sequence"/>
</dbReference>
<dbReference type="EMBL" id="QRAO01000001">
    <property type="protein sequence ID" value="RDK88185.1"/>
    <property type="molecule type" value="Genomic_DNA"/>
</dbReference>
<protein>
    <recommendedName>
        <fullName evidence="4">SH3 domain-containing protein</fullName>
    </recommendedName>
</protein>
<reference evidence="2 3" key="1">
    <citation type="submission" date="2018-07" db="EMBL/GenBank/DDBJ databases">
        <title>Genomic Encyclopedia of Type Strains, Phase IV (KMG-IV): sequencing the most valuable type-strain genomes for metagenomic binning, comparative biology and taxonomic classification.</title>
        <authorList>
            <person name="Goeker M."/>
        </authorList>
    </citation>
    <scope>NUCLEOTIDE SEQUENCE [LARGE SCALE GENOMIC DNA]</scope>
    <source>
        <strain evidence="2 3">DSM 101478</strain>
    </source>
</reference>
<comment type="caution">
    <text evidence="2">The sequence shown here is derived from an EMBL/GenBank/DDBJ whole genome shotgun (WGS) entry which is preliminary data.</text>
</comment>
<keyword evidence="3" id="KW-1185">Reference proteome</keyword>
<evidence type="ECO:0000313" key="2">
    <source>
        <dbReference type="EMBL" id="RDK88185.1"/>
    </source>
</evidence>
<feature type="region of interest" description="Disordered" evidence="1">
    <location>
        <begin position="31"/>
        <end position="63"/>
    </location>
</feature>
<dbReference type="Gene3D" id="2.30.30.40">
    <property type="entry name" value="SH3 Domains"/>
    <property type="match status" value="1"/>
</dbReference>
<gene>
    <name evidence="2" type="ORF">C8D94_10154</name>
</gene>
<accession>A0A370QIL8</accession>
<organism evidence="2 3">
    <name type="scientific">Marinirhabdus gelatinilytica</name>
    <dbReference type="NCBI Taxonomy" id="1703343"/>
    <lineage>
        <taxon>Bacteria</taxon>
        <taxon>Pseudomonadati</taxon>
        <taxon>Bacteroidota</taxon>
        <taxon>Flavobacteriia</taxon>
        <taxon>Flavobacteriales</taxon>
        <taxon>Flavobacteriaceae</taxon>
    </lineage>
</organism>
<sequence>MKKVLFILIVLVIIGGFVIIVKKKPSTPYKPKVTLKDQGQTDETEPETVDYTKEETSPKKDIDHTTTEIAQEREKVFEYYHINNLRVNLRKGPYLSSEIIETLVIGTRLYVLNGNVKGGEVNSLKPGNWSKVIVGSKIGYVYNSCTSSINTNSKNYSPLIATLKSDAFVFSGNDINSKIKDTLKKDLKVLLTQRSTEKVYYKNVGSYYWYKMESCRVDGWVFGSEMEIANQ</sequence>